<organism evidence="9 10">
    <name type="scientific">Ceratitis capitata</name>
    <name type="common">Mediterranean fruit fly</name>
    <name type="synonym">Tephritis capitata</name>
    <dbReference type="NCBI Taxonomy" id="7213"/>
    <lineage>
        <taxon>Eukaryota</taxon>
        <taxon>Metazoa</taxon>
        <taxon>Ecdysozoa</taxon>
        <taxon>Arthropoda</taxon>
        <taxon>Hexapoda</taxon>
        <taxon>Insecta</taxon>
        <taxon>Pterygota</taxon>
        <taxon>Neoptera</taxon>
        <taxon>Endopterygota</taxon>
        <taxon>Diptera</taxon>
        <taxon>Brachycera</taxon>
        <taxon>Muscomorpha</taxon>
        <taxon>Tephritoidea</taxon>
        <taxon>Tephritidae</taxon>
        <taxon>Ceratitis</taxon>
        <taxon>Ceratitis</taxon>
    </lineage>
</organism>
<feature type="chain" id="PRO_5032395963" evidence="7">
    <location>
        <begin position="21"/>
        <end position="286"/>
    </location>
</feature>
<keyword evidence="2 6" id="KW-0378">Hydrolase</keyword>
<dbReference type="InterPro" id="IPR001254">
    <property type="entry name" value="Trypsin_dom"/>
</dbReference>
<evidence type="ECO:0000313" key="10">
    <source>
        <dbReference type="Proteomes" id="UP000606786"/>
    </source>
</evidence>
<dbReference type="InterPro" id="IPR018114">
    <property type="entry name" value="TRYPSIN_HIS"/>
</dbReference>
<evidence type="ECO:0000256" key="2">
    <source>
        <dbReference type="ARBA" id="ARBA00022801"/>
    </source>
</evidence>
<feature type="domain" description="Peptidase S1" evidence="8">
    <location>
        <begin position="23"/>
        <end position="274"/>
    </location>
</feature>
<dbReference type="KEGG" id="ccat:101455599"/>
<evidence type="ECO:0000256" key="3">
    <source>
        <dbReference type="ARBA" id="ARBA00022825"/>
    </source>
</evidence>
<dbReference type="Pfam" id="PF00089">
    <property type="entry name" value="Trypsin"/>
    <property type="match status" value="1"/>
</dbReference>
<evidence type="ECO:0000256" key="5">
    <source>
        <dbReference type="ARBA" id="ARBA00024195"/>
    </source>
</evidence>
<keyword evidence="3 6" id="KW-0720">Serine protease</keyword>
<dbReference type="Proteomes" id="UP000606786">
    <property type="component" value="Unassembled WGS sequence"/>
</dbReference>
<dbReference type="SMART" id="SM00020">
    <property type="entry name" value="Tryp_SPc"/>
    <property type="match status" value="1"/>
</dbReference>
<comment type="caution">
    <text evidence="9">The sequence shown here is derived from an EMBL/GenBank/DDBJ whole genome shotgun (WGS) entry which is preliminary data.</text>
</comment>
<dbReference type="PROSITE" id="PS00134">
    <property type="entry name" value="TRYPSIN_HIS"/>
    <property type="match status" value="1"/>
</dbReference>
<dbReference type="GO" id="GO:0004252">
    <property type="term" value="F:serine-type endopeptidase activity"/>
    <property type="evidence" value="ECO:0007669"/>
    <property type="project" value="InterPro"/>
</dbReference>
<comment type="similarity">
    <text evidence="5">Belongs to the peptidase S1 family. CLIP subfamily.</text>
</comment>
<accession>A0A811V8Y3</accession>
<dbReference type="CDD" id="cd00190">
    <property type="entry name" value="Tryp_SPc"/>
    <property type="match status" value="1"/>
</dbReference>
<dbReference type="PANTHER" id="PTHR24264">
    <property type="entry name" value="TRYPSIN-RELATED"/>
    <property type="match status" value="1"/>
</dbReference>
<dbReference type="FunFam" id="2.40.10.10:FF:000002">
    <property type="entry name" value="Transmembrane protease serine"/>
    <property type="match status" value="1"/>
</dbReference>
<reference evidence="9" key="1">
    <citation type="submission" date="2020-11" db="EMBL/GenBank/DDBJ databases">
        <authorList>
            <person name="Whitehead M."/>
        </authorList>
    </citation>
    <scope>NUCLEOTIDE SEQUENCE</scope>
    <source>
        <strain evidence="9">EGII</strain>
    </source>
</reference>
<dbReference type="InterPro" id="IPR033116">
    <property type="entry name" value="TRYPSIN_SER"/>
</dbReference>
<dbReference type="GO" id="GO:0005615">
    <property type="term" value="C:extracellular space"/>
    <property type="evidence" value="ECO:0007669"/>
    <property type="project" value="TreeGrafter"/>
</dbReference>
<dbReference type="PROSITE" id="PS50240">
    <property type="entry name" value="TRYPSIN_DOM"/>
    <property type="match status" value="1"/>
</dbReference>
<evidence type="ECO:0000256" key="1">
    <source>
        <dbReference type="ARBA" id="ARBA00022670"/>
    </source>
</evidence>
<keyword evidence="4" id="KW-1015">Disulfide bond</keyword>
<dbReference type="InterPro" id="IPR050127">
    <property type="entry name" value="Serine_Proteases_S1"/>
</dbReference>
<evidence type="ECO:0000256" key="6">
    <source>
        <dbReference type="RuleBase" id="RU363034"/>
    </source>
</evidence>
<dbReference type="AlphaFoldDB" id="A0A811V8Y3"/>
<dbReference type="InterPro" id="IPR043504">
    <property type="entry name" value="Peptidase_S1_PA_chymotrypsin"/>
</dbReference>
<name>A0A811V8Y3_CERCA</name>
<dbReference type="EMBL" id="CAJHJT010000056">
    <property type="protein sequence ID" value="CAD7012345.1"/>
    <property type="molecule type" value="Genomic_DNA"/>
</dbReference>
<gene>
    <name evidence="9" type="ORF">CCAP1982_LOCUS20439</name>
</gene>
<evidence type="ECO:0000256" key="7">
    <source>
        <dbReference type="SAM" id="SignalP"/>
    </source>
</evidence>
<keyword evidence="10" id="KW-1185">Reference proteome</keyword>
<dbReference type="PROSITE" id="PS00135">
    <property type="entry name" value="TRYPSIN_SER"/>
    <property type="match status" value="1"/>
</dbReference>
<dbReference type="PRINTS" id="PR00722">
    <property type="entry name" value="CHYMOTRYPSIN"/>
</dbReference>
<dbReference type="OrthoDB" id="6380398at2759"/>
<dbReference type="GO" id="GO:0006508">
    <property type="term" value="P:proteolysis"/>
    <property type="evidence" value="ECO:0007669"/>
    <property type="project" value="UniProtKB-KW"/>
</dbReference>
<evidence type="ECO:0000313" key="9">
    <source>
        <dbReference type="EMBL" id="CAD7012345.1"/>
    </source>
</evidence>
<feature type="signal peptide" evidence="7">
    <location>
        <begin position="1"/>
        <end position="20"/>
    </location>
</feature>
<evidence type="ECO:0000259" key="8">
    <source>
        <dbReference type="PROSITE" id="PS50240"/>
    </source>
</evidence>
<dbReference type="Gene3D" id="2.40.10.10">
    <property type="entry name" value="Trypsin-like serine proteases"/>
    <property type="match status" value="1"/>
</dbReference>
<protein>
    <submittedName>
        <fullName evidence="9">(Mediterranean fruit fly) hypothetical protein</fullName>
    </submittedName>
</protein>
<keyword evidence="1 6" id="KW-0645">Protease</keyword>
<dbReference type="InterPro" id="IPR009003">
    <property type="entry name" value="Peptidase_S1_PA"/>
</dbReference>
<dbReference type="SUPFAM" id="SSF50494">
    <property type="entry name" value="Trypsin-like serine proteases"/>
    <property type="match status" value="1"/>
</dbReference>
<keyword evidence="7" id="KW-0732">Signal</keyword>
<sequence>MFYIYSVAFLLTAFIGNLYATPIVGGEVVYSPKYAAPKYPFIVSIQEIREAVSRSLGVHEYRHFCGGAMLNAKWFVSAAHCFLRKKLARIAAVIGHENLLNAQQNNSRYTIERVQFIYYQPTNIQNDIALARLKKRYVPEFNLVNGAFTHLPLAGMKNLSGVSCQIIGYGATQYAGELQNNLIEGEVSVITKQQCTEILGRILAPPHDETTLCALGDNQDTCQGDSGGPLICKLNNTPYICGIVSHGLTCGIRGVPSIYTAIVPYLEWIKLVINDKIEQTQINKLK</sequence>
<dbReference type="PANTHER" id="PTHR24264:SF40">
    <property type="entry name" value="HYALURONAN-BINDING PROTEIN 2"/>
    <property type="match status" value="1"/>
</dbReference>
<proteinExistence type="inferred from homology"/>
<dbReference type="InterPro" id="IPR001314">
    <property type="entry name" value="Peptidase_S1A"/>
</dbReference>
<evidence type="ECO:0000256" key="4">
    <source>
        <dbReference type="ARBA" id="ARBA00023157"/>
    </source>
</evidence>